<dbReference type="EMBL" id="BMAR01000093">
    <property type="protein sequence ID" value="GFR53146.1"/>
    <property type="molecule type" value="Genomic_DNA"/>
</dbReference>
<reference evidence="2 3" key="1">
    <citation type="journal article" date="2021" name="Sci. Rep.">
        <title>Genome sequencing of the multicellular alga Astrephomene provides insights into convergent evolution of germ-soma differentiation.</title>
        <authorList>
            <person name="Yamashita S."/>
            <person name="Yamamoto K."/>
            <person name="Matsuzaki R."/>
            <person name="Suzuki S."/>
            <person name="Yamaguchi H."/>
            <person name="Hirooka S."/>
            <person name="Minakuchi Y."/>
            <person name="Miyagishima S."/>
            <person name="Kawachi M."/>
            <person name="Toyoda A."/>
            <person name="Nozaki H."/>
        </authorList>
    </citation>
    <scope>NUCLEOTIDE SEQUENCE [LARGE SCALE GENOMIC DNA]</scope>
    <source>
        <strain evidence="2 3">NIES-4017</strain>
    </source>
</reference>
<accession>A0AAD3E7E2</accession>
<feature type="non-terminal residue" evidence="2">
    <location>
        <position position="1"/>
    </location>
</feature>
<evidence type="ECO:0000313" key="3">
    <source>
        <dbReference type="Proteomes" id="UP001054857"/>
    </source>
</evidence>
<sequence length="341" mass="36160">MDASLSRLYARALDTPSGKCFCLVRWGPDVDEFGFDVTLLHARSMRTFVGKGLRAPTRWIKPDLWIPLAQRALACEGQPADVNFQFNPDTGALYWTWSPQAVGMDTAAQQSLSLTPLPPPGEGQGQGGPLEEMLGTVWESCYRLMVCCRQLDSQLAAQSGALAGCRRELQAAAEEHKGALRELHVKFALVLDAKKERLVAQHTRIQQLEQQLRAAQQELAEAEALQTEGEEEAEEGEQQGQGQAEAEQQRRQRQGQGLLAGLGPTTATTATTTAQPAAPLPRTAAQAAAAAAGQEEAVVAGGPRPAPGLPPPAAPAPADPMQVDGGEQRGGGGGGHPFQPG</sequence>
<proteinExistence type="predicted"/>
<name>A0AAD3E7E2_9CHLO</name>
<keyword evidence="3" id="KW-1185">Reference proteome</keyword>
<evidence type="ECO:0000313" key="2">
    <source>
        <dbReference type="EMBL" id="GFR53146.1"/>
    </source>
</evidence>
<comment type="caution">
    <text evidence="2">The sequence shown here is derived from an EMBL/GenBank/DDBJ whole genome shotgun (WGS) entry which is preliminary data.</text>
</comment>
<evidence type="ECO:0000256" key="1">
    <source>
        <dbReference type="SAM" id="MobiDB-lite"/>
    </source>
</evidence>
<dbReference type="AlphaFoldDB" id="A0AAD3E7E2"/>
<dbReference type="Proteomes" id="UP001054857">
    <property type="component" value="Unassembled WGS sequence"/>
</dbReference>
<feature type="compositionally biased region" description="Gly residues" evidence="1">
    <location>
        <begin position="328"/>
        <end position="341"/>
    </location>
</feature>
<organism evidence="2 3">
    <name type="scientific">Astrephomene gubernaculifera</name>
    <dbReference type="NCBI Taxonomy" id="47775"/>
    <lineage>
        <taxon>Eukaryota</taxon>
        <taxon>Viridiplantae</taxon>
        <taxon>Chlorophyta</taxon>
        <taxon>core chlorophytes</taxon>
        <taxon>Chlorophyceae</taxon>
        <taxon>CS clade</taxon>
        <taxon>Chlamydomonadales</taxon>
        <taxon>Astrephomenaceae</taxon>
        <taxon>Astrephomene</taxon>
    </lineage>
</organism>
<feature type="region of interest" description="Disordered" evidence="1">
    <location>
        <begin position="221"/>
        <end position="341"/>
    </location>
</feature>
<gene>
    <name evidence="2" type="ORF">Agub_g15866</name>
</gene>
<feature type="compositionally biased region" description="Low complexity" evidence="1">
    <location>
        <begin position="254"/>
        <end position="303"/>
    </location>
</feature>
<feature type="compositionally biased region" description="Pro residues" evidence="1">
    <location>
        <begin position="304"/>
        <end position="318"/>
    </location>
</feature>
<protein>
    <submittedName>
        <fullName evidence="2">Uncharacterized protein</fullName>
    </submittedName>
</protein>
<feature type="compositionally biased region" description="Acidic residues" evidence="1">
    <location>
        <begin position="228"/>
        <end position="237"/>
    </location>
</feature>